<keyword evidence="6" id="KW-0449">Lipoprotein</keyword>
<dbReference type="Pfam" id="PF04833">
    <property type="entry name" value="COBRA"/>
    <property type="match status" value="1"/>
</dbReference>
<dbReference type="Pfam" id="PF25079">
    <property type="entry name" value="COB_C"/>
    <property type="match status" value="1"/>
</dbReference>
<comment type="subcellular location">
    <subcellularLocation>
        <location evidence="1">Cell membrane</location>
        <topology evidence="1">Lipid-anchor</topology>
        <topology evidence="1">GPI-anchor</topology>
    </subcellularLocation>
</comment>
<feature type="chain" id="PRO_5024294124" description="COBRA-like protein" evidence="8">
    <location>
        <begin position="21"/>
        <end position="460"/>
    </location>
</feature>
<dbReference type="AlphaFoldDB" id="A0A5N5P3V9"/>
<name>A0A5N5P3V9_9ROSI</name>
<keyword evidence="3" id="KW-0472">Membrane</keyword>
<feature type="domain" description="COBRA C-terminal" evidence="9">
    <location>
        <begin position="241"/>
        <end position="434"/>
    </location>
</feature>
<evidence type="ECO:0000313" key="10">
    <source>
        <dbReference type="EMBL" id="KAB5574425.1"/>
    </source>
</evidence>
<dbReference type="GO" id="GO:0098552">
    <property type="term" value="C:side of membrane"/>
    <property type="evidence" value="ECO:0007669"/>
    <property type="project" value="UniProtKB-KW"/>
</dbReference>
<dbReference type="InterPro" id="IPR056900">
    <property type="entry name" value="COB_C"/>
</dbReference>
<evidence type="ECO:0000256" key="7">
    <source>
        <dbReference type="PIRNR" id="PIRNR038122"/>
    </source>
</evidence>
<dbReference type="InterPro" id="IPR006918">
    <property type="entry name" value="COBRA_pln"/>
</dbReference>
<keyword evidence="11" id="KW-1185">Reference proteome</keyword>
<evidence type="ECO:0000256" key="5">
    <source>
        <dbReference type="ARBA" id="ARBA00023180"/>
    </source>
</evidence>
<dbReference type="PANTHER" id="PTHR31673">
    <property type="entry name" value="PROTEIN COBRA"/>
    <property type="match status" value="1"/>
</dbReference>
<dbReference type="PIRSF" id="PIRSF038122">
    <property type="entry name" value="COBRA"/>
    <property type="match status" value="1"/>
</dbReference>
<gene>
    <name evidence="10" type="ORF">DKX38_001619</name>
</gene>
<evidence type="ECO:0000259" key="9">
    <source>
        <dbReference type="Pfam" id="PF25079"/>
    </source>
</evidence>
<comment type="similarity">
    <text evidence="2 7">Belongs to the COBRA family.</text>
</comment>
<comment type="caution">
    <text evidence="10">The sequence shown here is derived from an EMBL/GenBank/DDBJ whole genome shotgun (WGS) entry which is preliminary data.</text>
</comment>
<evidence type="ECO:0000256" key="4">
    <source>
        <dbReference type="ARBA" id="ARBA00022729"/>
    </source>
</evidence>
<keyword evidence="3" id="KW-0336">GPI-anchor</keyword>
<evidence type="ECO:0000256" key="3">
    <source>
        <dbReference type="ARBA" id="ARBA00022622"/>
    </source>
</evidence>
<dbReference type="GO" id="GO:0052324">
    <property type="term" value="P:plant-type cell wall cellulose biosynthetic process"/>
    <property type="evidence" value="ECO:0007669"/>
    <property type="project" value="TreeGrafter"/>
</dbReference>
<evidence type="ECO:0000256" key="8">
    <source>
        <dbReference type="SAM" id="SignalP"/>
    </source>
</evidence>
<dbReference type="GO" id="GO:0005886">
    <property type="term" value="C:plasma membrane"/>
    <property type="evidence" value="ECO:0007669"/>
    <property type="project" value="UniProtKB-SubCell"/>
</dbReference>
<organism evidence="10 11">
    <name type="scientific">Salix brachista</name>
    <dbReference type="NCBI Taxonomy" id="2182728"/>
    <lineage>
        <taxon>Eukaryota</taxon>
        <taxon>Viridiplantae</taxon>
        <taxon>Streptophyta</taxon>
        <taxon>Embryophyta</taxon>
        <taxon>Tracheophyta</taxon>
        <taxon>Spermatophyta</taxon>
        <taxon>Magnoliopsida</taxon>
        <taxon>eudicotyledons</taxon>
        <taxon>Gunneridae</taxon>
        <taxon>Pentapetalae</taxon>
        <taxon>rosids</taxon>
        <taxon>fabids</taxon>
        <taxon>Malpighiales</taxon>
        <taxon>Salicaceae</taxon>
        <taxon>Saliceae</taxon>
        <taxon>Salix</taxon>
    </lineage>
</organism>
<feature type="signal peptide" evidence="8">
    <location>
        <begin position="1"/>
        <end position="20"/>
    </location>
</feature>
<evidence type="ECO:0000313" key="11">
    <source>
        <dbReference type="Proteomes" id="UP000326939"/>
    </source>
</evidence>
<dbReference type="Proteomes" id="UP000326939">
    <property type="component" value="Chromosome 1"/>
</dbReference>
<accession>A0A5N5P3V9</accession>
<dbReference type="PANTHER" id="PTHR31673:SF30">
    <property type="entry name" value="COBRA-LIKE PROTEIN 6"/>
    <property type="match status" value="1"/>
</dbReference>
<sequence length="460" mass="52147">MGMVLIFFFSLISSISPSYAFDPLDPYGNITIKWDLLLSNSGTNNLLYYFKGLCLENSLCKSVFDICFLPCKVMVSIYNFQQYRHVEPPGWKLNWAWRGKEVIWSMQGAEATEQGNCSEFKGPTLPHCCEKKPFIVDLLPGTNYNSQTQNCCKAGVLSSIKQDPSKYAATFQMAVGGSGTYSRFVMPEDLKLGVPGYSCGGAVKVKPSRYTTDGGRRWTQALATWNVTCMYSQILASPTPRCCVSLSAFYNQTIVSCPRCSCGCQGQPGTECVKYGETPPLQKQNHDPATPVVRCSEHMCPIRVHWHLKESYKQYWRVKITITNFNIMKNYSEWNLVVLHPNLQSLTQVFSFNYAPLNRYGFIIDYYADDSGMFWGLPFYNDILLQEGKNGNLQTEILLRKDPGIFTFREGWAFPRKIQFNGDECVMPPPDEYPSLPNKGHSATTPFIILFSLFLSIFML</sequence>
<dbReference type="GO" id="GO:0010215">
    <property type="term" value="P:cellulose microfibril organization"/>
    <property type="evidence" value="ECO:0007669"/>
    <property type="project" value="InterPro"/>
</dbReference>
<reference evidence="11" key="1">
    <citation type="journal article" date="2019" name="Gigascience">
        <title>De novo genome assembly of the endangered Acer yangbiense, a plant species with extremely small populations endemic to Yunnan Province, China.</title>
        <authorList>
            <person name="Yang J."/>
            <person name="Wariss H.M."/>
            <person name="Tao L."/>
            <person name="Zhang R."/>
            <person name="Yun Q."/>
            <person name="Hollingsworth P."/>
            <person name="Dao Z."/>
            <person name="Luo G."/>
            <person name="Guo H."/>
            <person name="Ma Y."/>
            <person name="Sun W."/>
        </authorList>
    </citation>
    <scope>NUCLEOTIDE SEQUENCE [LARGE SCALE GENOMIC DNA]</scope>
    <source>
        <strain evidence="11">cv. br00</strain>
    </source>
</reference>
<proteinExistence type="inferred from homology"/>
<evidence type="ECO:0000256" key="2">
    <source>
        <dbReference type="ARBA" id="ARBA00005507"/>
    </source>
</evidence>
<dbReference type="EMBL" id="VDCV01000001">
    <property type="protein sequence ID" value="KAB5574425.1"/>
    <property type="molecule type" value="Genomic_DNA"/>
</dbReference>
<protein>
    <recommendedName>
        <fullName evidence="7">COBRA-like protein</fullName>
    </recommendedName>
</protein>
<evidence type="ECO:0000256" key="1">
    <source>
        <dbReference type="ARBA" id="ARBA00004609"/>
    </source>
</evidence>
<evidence type="ECO:0000256" key="6">
    <source>
        <dbReference type="ARBA" id="ARBA00023288"/>
    </source>
</evidence>
<keyword evidence="5" id="KW-0325">Glycoprotein</keyword>
<keyword evidence="4 8" id="KW-0732">Signal</keyword>